<evidence type="ECO:0000313" key="3">
    <source>
        <dbReference type="EMBL" id="OJJ33806.1"/>
    </source>
</evidence>
<dbReference type="Gene3D" id="2.60.40.150">
    <property type="entry name" value="C2 domain"/>
    <property type="match status" value="1"/>
</dbReference>
<reference evidence="4" key="1">
    <citation type="journal article" date="2017" name="Genome Biol.">
        <title>Comparative genomics reveals high biological diversity and specific adaptations in the industrially and medically important fungal genus Aspergillus.</title>
        <authorList>
            <person name="de Vries R.P."/>
            <person name="Riley R."/>
            <person name="Wiebenga A."/>
            <person name="Aguilar-Osorio G."/>
            <person name="Amillis S."/>
            <person name="Uchima C.A."/>
            <person name="Anderluh G."/>
            <person name="Asadollahi M."/>
            <person name="Askin M."/>
            <person name="Barry K."/>
            <person name="Battaglia E."/>
            <person name="Bayram O."/>
            <person name="Benocci T."/>
            <person name="Braus-Stromeyer S.A."/>
            <person name="Caldana C."/>
            <person name="Canovas D."/>
            <person name="Cerqueira G.C."/>
            <person name="Chen F."/>
            <person name="Chen W."/>
            <person name="Choi C."/>
            <person name="Clum A."/>
            <person name="Dos Santos R.A."/>
            <person name="Damasio A.R."/>
            <person name="Diallinas G."/>
            <person name="Emri T."/>
            <person name="Fekete E."/>
            <person name="Flipphi M."/>
            <person name="Freyberg S."/>
            <person name="Gallo A."/>
            <person name="Gournas C."/>
            <person name="Habgood R."/>
            <person name="Hainaut M."/>
            <person name="Harispe M.L."/>
            <person name="Henrissat B."/>
            <person name="Hilden K.S."/>
            <person name="Hope R."/>
            <person name="Hossain A."/>
            <person name="Karabika E."/>
            <person name="Karaffa L."/>
            <person name="Karanyi Z."/>
            <person name="Krasevec N."/>
            <person name="Kuo A."/>
            <person name="Kusch H."/>
            <person name="LaButti K."/>
            <person name="Lagendijk E.L."/>
            <person name="Lapidus A."/>
            <person name="Levasseur A."/>
            <person name="Lindquist E."/>
            <person name="Lipzen A."/>
            <person name="Logrieco A.F."/>
            <person name="MacCabe A."/>
            <person name="Maekelae M.R."/>
            <person name="Malavazi I."/>
            <person name="Melin P."/>
            <person name="Meyer V."/>
            <person name="Mielnichuk N."/>
            <person name="Miskei M."/>
            <person name="Molnar A.P."/>
            <person name="Mule G."/>
            <person name="Ngan C.Y."/>
            <person name="Orejas M."/>
            <person name="Orosz E."/>
            <person name="Ouedraogo J.P."/>
            <person name="Overkamp K.M."/>
            <person name="Park H.-S."/>
            <person name="Perrone G."/>
            <person name="Piumi F."/>
            <person name="Punt P.J."/>
            <person name="Ram A.F."/>
            <person name="Ramon A."/>
            <person name="Rauscher S."/>
            <person name="Record E."/>
            <person name="Riano-Pachon D.M."/>
            <person name="Robert V."/>
            <person name="Roehrig J."/>
            <person name="Ruller R."/>
            <person name="Salamov A."/>
            <person name="Salih N.S."/>
            <person name="Samson R.A."/>
            <person name="Sandor E."/>
            <person name="Sanguinetti M."/>
            <person name="Schuetze T."/>
            <person name="Sepcic K."/>
            <person name="Shelest E."/>
            <person name="Sherlock G."/>
            <person name="Sophianopoulou V."/>
            <person name="Squina F.M."/>
            <person name="Sun H."/>
            <person name="Susca A."/>
            <person name="Todd R.B."/>
            <person name="Tsang A."/>
            <person name="Unkles S.E."/>
            <person name="van de Wiele N."/>
            <person name="van Rossen-Uffink D."/>
            <person name="Oliveira J.V."/>
            <person name="Vesth T.C."/>
            <person name="Visser J."/>
            <person name="Yu J.-H."/>
            <person name="Zhou M."/>
            <person name="Andersen M.R."/>
            <person name="Archer D.B."/>
            <person name="Baker S.E."/>
            <person name="Benoit I."/>
            <person name="Brakhage A.A."/>
            <person name="Braus G.H."/>
            <person name="Fischer R."/>
            <person name="Frisvad J.C."/>
            <person name="Goldman G.H."/>
            <person name="Houbraken J."/>
            <person name="Oakley B."/>
            <person name="Pocsi I."/>
            <person name="Scazzocchio C."/>
            <person name="Seiboth B."/>
            <person name="vanKuyk P.A."/>
            <person name="Wortman J."/>
            <person name="Dyer P.S."/>
            <person name="Grigoriev I.V."/>
        </authorList>
    </citation>
    <scope>NUCLEOTIDE SEQUENCE [LARGE SCALE GENOMIC DNA]</scope>
    <source>
        <strain evidence="4">DTO 134E9</strain>
    </source>
</reference>
<dbReference type="CDD" id="cd08681">
    <property type="entry name" value="C2_fungal_Inn1p-like"/>
    <property type="match status" value="1"/>
</dbReference>
<dbReference type="SUPFAM" id="SSF49562">
    <property type="entry name" value="C2 domain (Calcium/lipid-binding domain, CaLB)"/>
    <property type="match status" value="1"/>
</dbReference>
<evidence type="ECO:0000259" key="2">
    <source>
        <dbReference type="PROSITE" id="PS50004"/>
    </source>
</evidence>
<dbReference type="STRING" id="1073089.A0A1L9RFV3"/>
<evidence type="ECO:0000313" key="4">
    <source>
        <dbReference type="Proteomes" id="UP000184383"/>
    </source>
</evidence>
<dbReference type="PROSITE" id="PS50004">
    <property type="entry name" value="C2"/>
    <property type="match status" value="1"/>
</dbReference>
<feature type="compositionally biased region" description="Polar residues" evidence="1">
    <location>
        <begin position="513"/>
        <end position="525"/>
    </location>
</feature>
<feature type="compositionally biased region" description="Pro residues" evidence="1">
    <location>
        <begin position="220"/>
        <end position="239"/>
    </location>
</feature>
<proteinExistence type="predicted"/>
<sequence>MSQLNHAAGIFADMSVDGPAIGTLVAIVDRAKNLPNRKTMGKQNPYCAARLGKEARKTETDLRGGQTPRWDSELRFTVHESPDYFRLKVSVFNDDKKTELIGETWIDLVKVIIPGGGQSDSWHPLQSKGRYAGEVRIEMTYYDTRPEDEAVIERRTGQTAEKIHAKATALASASAPAIAPASATSGSTKSSSSSLSGPRQLKEVKRRPLPSDPASSLAARPPPPEKVPSAPAPTQPLPARPTLHEPPTAHAAADYAHRPRSHSGLPEAQHDMSARPIRGYDAPSDVPKELHHPAPVHPPVTKRYTQDIHHSYREPSVEDYEPRPVQQRQQPEIESVPAVDYRSSRRELPPSREQHPSEPVDMMSTRSPYEAPPRQSPRHNYPFASTEQYEYNPEPAAVQYGQVAKYSPRSSGSMHEYPPAEYSHPQPEPSRHYRSHSNSLVSNHSRFRNSVSRDDMHSEYATMQPRVEDEDEDGPPPPPPVHRSGLVKSSQPMVPSPTPSYQAYSPEYAPSPRASNDLSLSQSSYYDAEPGPLQDPLHTDGPPVPPSLVAGYDPVIAEEETDRAVNERRASRGRSVLFEDDIILPPQVRDPSPVPPYPVERAPSPSPVNEHAGSMVIRRKPSASPDNRIVPRRKSVSPQPPLVGERPVSSIPFSPDSYDTFNPNAARSAVIRNPAPAYDTPAQAAHAAMRSEAETSREPVPIIDDNGREIDPSDHLPSDTWAPEPERKTKKPGVIVRFKNSPTKSTSPMDRTPPRDHYTIRGRETYSYGNGPVYTSPNTGHPARSPRGSVSPIPSPGSRSPVNMYAPANPGPPIPSKVPITQPMNQSYPVMASNTGMDALSRELNTIDIGCSNPQRAVRKYVPKTISTGYAI</sequence>
<feature type="compositionally biased region" description="Basic and acidic residues" evidence="1">
    <location>
        <begin position="342"/>
        <end position="358"/>
    </location>
</feature>
<dbReference type="OrthoDB" id="270970at2759"/>
<dbReference type="InterPro" id="IPR052981">
    <property type="entry name" value="Ingression_C2_domain"/>
</dbReference>
<feature type="region of interest" description="Disordered" evidence="1">
    <location>
        <begin position="672"/>
        <end position="806"/>
    </location>
</feature>
<feature type="compositionally biased region" description="Polar residues" evidence="1">
    <location>
        <begin position="487"/>
        <end position="503"/>
    </location>
</feature>
<dbReference type="Pfam" id="PF00168">
    <property type="entry name" value="C2"/>
    <property type="match status" value="1"/>
</dbReference>
<feature type="region of interest" description="Disordered" evidence="1">
    <location>
        <begin position="581"/>
        <end position="656"/>
    </location>
</feature>
<protein>
    <recommendedName>
        <fullName evidence="2">C2 domain-containing protein</fullName>
    </recommendedName>
</protein>
<dbReference type="InterPro" id="IPR037791">
    <property type="entry name" value="C2_fungal_Inn1"/>
</dbReference>
<organism evidence="3 4">
    <name type="scientific">Aspergillus wentii DTO 134E9</name>
    <dbReference type="NCBI Taxonomy" id="1073089"/>
    <lineage>
        <taxon>Eukaryota</taxon>
        <taxon>Fungi</taxon>
        <taxon>Dikarya</taxon>
        <taxon>Ascomycota</taxon>
        <taxon>Pezizomycotina</taxon>
        <taxon>Eurotiomycetes</taxon>
        <taxon>Eurotiomycetidae</taxon>
        <taxon>Eurotiales</taxon>
        <taxon>Aspergillaceae</taxon>
        <taxon>Aspergillus</taxon>
        <taxon>Aspergillus subgen. Cremei</taxon>
    </lineage>
</organism>
<name>A0A1L9RFV3_ASPWE</name>
<dbReference type="SMART" id="SM00239">
    <property type="entry name" value="C2"/>
    <property type="match status" value="1"/>
</dbReference>
<feature type="compositionally biased region" description="Basic and acidic residues" evidence="1">
    <location>
        <begin position="705"/>
        <end position="717"/>
    </location>
</feature>
<dbReference type="InterPro" id="IPR035892">
    <property type="entry name" value="C2_domain_sf"/>
</dbReference>
<feature type="region of interest" description="Disordered" evidence="1">
    <location>
        <begin position="172"/>
        <end position="551"/>
    </location>
</feature>
<dbReference type="InterPro" id="IPR000008">
    <property type="entry name" value="C2_dom"/>
</dbReference>
<feature type="compositionally biased region" description="Basic and acidic residues" evidence="1">
    <location>
        <begin position="752"/>
        <end position="764"/>
    </location>
</feature>
<dbReference type="GeneID" id="63744179"/>
<feature type="compositionally biased region" description="Polar residues" evidence="1">
    <location>
        <begin position="740"/>
        <end position="749"/>
    </location>
</feature>
<feature type="compositionally biased region" description="Low complexity" evidence="1">
    <location>
        <begin position="172"/>
        <end position="197"/>
    </location>
</feature>
<dbReference type="RefSeq" id="XP_040687482.1">
    <property type="nucleotide sequence ID" value="XM_040828331.1"/>
</dbReference>
<dbReference type="PANTHER" id="PTHR47052">
    <property type="entry name" value="CONSERVED SERINE PROLINE-RICH PROTEIN (AFU_ORTHOLOGUE AFUA_2G01790)"/>
    <property type="match status" value="1"/>
</dbReference>
<feature type="compositionally biased region" description="Polar residues" evidence="1">
    <location>
        <begin position="436"/>
        <end position="450"/>
    </location>
</feature>
<gene>
    <name evidence="3" type="ORF">ASPWEDRAFT_112486</name>
</gene>
<keyword evidence="4" id="KW-1185">Reference proteome</keyword>
<dbReference type="VEuPathDB" id="FungiDB:ASPWEDRAFT_112486"/>
<dbReference type="Proteomes" id="UP000184383">
    <property type="component" value="Unassembled WGS sequence"/>
</dbReference>
<dbReference type="EMBL" id="KV878213">
    <property type="protein sequence ID" value="OJJ33806.1"/>
    <property type="molecule type" value="Genomic_DNA"/>
</dbReference>
<evidence type="ECO:0000256" key="1">
    <source>
        <dbReference type="SAM" id="MobiDB-lite"/>
    </source>
</evidence>
<feature type="domain" description="C2" evidence="2">
    <location>
        <begin position="5"/>
        <end position="123"/>
    </location>
</feature>
<accession>A0A1L9RFV3</accession>
<dbReference type="PANTHER" id="PTHR47052:SF3">
    <property type="entry name" value="INGRESSION PROTEIN 1"/>
    <property type="match status" value="1"/>
</dbReference>
<dbReference type="AlphaFoldDB" id="A0A1L9RFV3"/>
<feature type="compositionally biased region" description="Basic and acidic residues" evidence="1">
    <location>
        <begin position="304"/>
        <end position="322"/>
    </location>
</feature>